<dbReference type="PANTHER" id="PTHR30348">
    <property type="entry name" value="UNCHARACTERIZED PROTEIN YECE"/>
    <property type="match status" value="1"/>
</dbReference>
<dbReference type="EMBL" id="BSTI01000015">
    <property type="protein sequence ID" value="GLY69125.1"/>
    <property type="molecule type" value="Genomic_DNA"/>
</dbReference>
<protein>
    <recommendedName>
        <fullName evidence="3">DUF72 domain-containing protein</fullName>
    </recommendedName>
</protein>
<dbReference type="Gene3D" id="3.20.20.410">
    <property type="entry name" value="Protein of unknown function UPF0759"/>
    <property type="match status" value="1"/>
</dbReference>
<name>A0A9W6VHW9_9PSEU</name>
<dbReference type="Pfam" id="PF01904">
    <property type="entry name" value="DUF72"/>
    <property type="match status" value="1"/>
</dbReference>
<dbReference type="Proteomes" id="UP001165136">
    <property type="component" value="Unassembled WGS sequence"/>
</dbReference>
<evidence type="ECO:0000313" key="2">
    <source>
        <dbReference type="Proteomes" id="UP001165136"/>
    </source>
</evidence>
<gene>
    <name evidence="1" type="ORF">Atai01_57440</name>
</gene>
<evidence type="ECO:0008006" key="3">
    <source>
        <dbReference type="Google" id="ProtNLM"/>
    </source>
</evidence>
<dbReference type="AlphaFoldDB" id="A0A9W6VHW9"/>
<dbReference type="InterPro" id="IPR002763">
    <property type="entry name" value="DUF72"/>
</dbReference>
<reference evidence="1" key="1">
    <citation type="submission" date="2023-03" db="EMBL/GenBank/DDBJ databases">
        <title>Amycolatopsis taiwanensis NBRC 103393.</title>
        <authorList>
            <person name="Ichikawa N."/>
            <person name="Sato H."/>
            <person name="Tonouchi N."/>
        </authorList>
    </citation>
    <scope>NUCLEOTIDE SEQUENCE</scope>
    <source>
        <strain evidence="1">NBRC 103393</strain>
    </source>
</reference>
<comment type="caution">
    <text evidence="1">The sequence shown here is derived from an EMBL/GenBank/DDBJ whole genome shotgun (WGS) entry which is preliminary data.</text>
</comment>
<dbReference type="SUPFAM" id="SSF117396">
    <property type="entry name" value="TM1631-like"/>
    <property type="match status" value="1"/>
</dbReference>
<dbReference type="PANTHER" id="PTHR30348:SF4">
    <property type="entry name" value="DUF72 DOMAIN-CONTAINING PROTEIN"/>
    <property type="match status" value="1"/>
</dbReference>
<evidence type="ECO:0000313" key="1">
    <source>
        <dbReference type="EMBL" id="GLY69125.1"/>
    </source>
</evidence>
<keyword evidence="2" id="KW-1185">Reference proteome</keyword>
<dbReference type="InterPro" id="IPR036520">
    <property type="entry name" value="UPF0759_sf"/>
</dbReference>
<organism evidence="1 2">
    <name type="scientific">Amycolatopsis taiwanensis</name>
    <dbReference type="NCBI Taxonomy" id="342230"/>
    <lineage>
        <taxon>Bacteria</taxon>
        <taxon>Bacillati</taxon>
        <taxon>Actinomycetota</taxon>
        <taxon>Actinomycetes</taxon>
        <taxon>Pseudonocardiales</taxon>
        <taxon>Pseudonocardiaceae</taxon>
        <taxon>Amycolatopsis</taxon>
    </lineage>
</organism>
<accession>A0A9W6VHW9</accession>
<proteinExistence type="predicted"/>
<sequence>MNSAEINGSFYSLQRPELYRAWFQETPDDFLFAVKGGRYITHMKRLRDVATPLANFFASGVLALGHKLGPVLWQLPPNFAFEPRKLCEFFELLPRSTAAAATLAARHDDKLKGEACLEADPDRPLRHAVEVRHPSFSAPDCPKLLRDNNVALVISDSAGTWVALEEVTSDFVYIRLHGAEELYTSGYGDDALDRWAEKIRHWARKDDVYVYFDNDVEVRAPVDAISLAERLGTLTP</sequence>